<evidence type="ECO:0000313" key="1">
    <source>
        <dbReference type="EMBL" id="ADL50044.1"/>
    </source>
</evidence>
<dbReference type="AlphaFoldDB" id="D9SPJ5"/>
<proteinExistence type="predicted"/>
<protein>
    <submittedName>
        <fullName evidence="1">Uncharacterized protein</fullName>
    </submittedName>
</protein>
<dbReference type="Proteomes" id="UP000002730">
    <property type="component" value="Chromosome"/>
</dbReference>
<dbReference type="KEGG" id="ccb:Clocel_0260"/>
<reference evidence="1 2" key="1">
    <citation type="submission" date="2010-08" db="EMBL/GenBank/DDBJ databases">
        <title>Complete sequence of Clostridium cellulovorans 743B.</title>
        <authorList>
            <consortium name="US DOE Joint Genome Institute"/>
            <person name="Lucas S."/>
            <person name="Copeland A."/>
            <person name="Lapidus A."/>
            <person name="Cheng J.-F."/>
            <person name="Bruce D."/>
            <person name="Goodwin L."/>
            <person name="Pitluck S."/>
            <person name="Chertkov O."/>
            <person name="Detter J.C."/>
            <person name="Han C."/>
            <person name="Tapia R."/>
            <person name="Land M."/>
            <person name="Hauser L."/>
            <person name="Chang Y.-J."/>
            <person name="Jeffries C."/>
            <person name="Kyrpides N."/>
            <person name="Ivanova N."/>
            <person name="Mikhailova N."/>
            <person name="Hemme C.L."/>
            <person name="Woyke T."/>
        </authorList>
    </citation>
    <scope>NUCLEOTIDE SEQUENCE [LARGE SCALE GENOMIC DNA]</scope>
    <source>
        <strain evidence="2">ATCC 35296 / DSM 3052 / OCM 3 / 743B</strain>
    </source>
</reference>
<accession>D9SPJ5</accession>
<evidence type="ECO:0000313" key="2">
    <source>
        <dbReference type="Proteomes" id="UP000002730"/>
    </source>
</evidence>
<name>D9SPJ5_CLOC7</name>
<dbReference type="EMBL" id="CP002160">
    <property type="protein sequence ID" value="ADL50044.1"/>
    <property type="molecule type" value="Genomic_DNA"/>
</dbReference>
<dbReference type="HOGENOM" id="CLU_3267961_0_0_9"/>
<sequence length="41" mass="4751">MQVQSENNYFYGILKLDSVIDTILKGFKNREAIDISNVMSR</sequence>
<keyword evidence="2" id="KW-1185">Reference proteome</keyword>
<organism evidence="1 2">
    <name type="scientific">Clostridium cellulovorans (strain ATCC 35296 / DSM 3052 / OCM 3 / 743B)</name>
    <dbReference type="NCBI Taxonomy" id="573061"/>
    <lineage>
        <taxon>Bacteria</taxon>
        <taxon>Bacillati</taxon>
        <taxon>Bacillota</taxon>
        <taxon>Clostridia</taxon>
        <taxon>Eubacteriales</taxon>
        <taxon>Clostridiaceae</taxon>
        <taxon>Clostridium</taxon>
    </lineage>
</organism>
<gene>
    <name evidence="1" type="ordered locus">Clocel_0260</name>
</gene>